<dbReference type="Proteomes" id="UP001148312">
    <property type="component" value="Unassembled WGS sequence"/>
</dbReference>
<dbReference type="GeneID" id="81628212"/>
<name>A0A9W9WTK6_9EURO</name>
<protein>
    <submittedName>
        <fullName evidence="2">Uncharacterized protein</fullName>
    </submittedName>
</protein>
<evidence type="ECO:0000313" key="3">
    <source>
        <dbReference type="Proteomes" id="UP001148312"/>
    </source>
</evidence>
<reference evidence="2" key="1">
    <citation type="submission" date="2022-12" db="EMBL/GenBank/DDBJ databases">
        <authorList>
            <person name="Petersen C."/>
        </authorList>
    </citation>
    <scope>NUCLEOTIDE SEQUENCE</scope>
    <source>
        <strain evidence="2">IBT 30728</strain>
    </source>
</reference>
<sequence>MSYVLEPPQGRLFVSSRGSAQCPQPYRHDSPSPERGTDLQVNLDMGPAWGLASNKLSRV</sequence>
<evidence type="ECO:0000256" key="1">
    <source>
        <dbReference type="SAM" id="MobiDB-lite"/>
    </source>
</evidence>
<dbReference type="AlphaFoldDB" id="A0A9W9WTK6"/>
<dbReference type="RefSeq" id="XP_056787054.1">
    <property type="nucleotide sequence ID" value="XM_056937962.1"/>
</dbReference>
<keyword evidence="3" id="KW-1185">Reference proteome</keyword>
<proteinExistence type="predicted"/>
<dbReference type="EMBL" id="JAPWDQ010000012">
    <property type="protein sequence ID" value="KAJ5475296.1"/>
    <property type="molecule type" value="Genomic_DNA"/>
</dbReference>
<organism evidence="2 3">
    <name type="scientific">Penicillium diatomitis</name>
    <dbReference type="NCBI Taxonomy" id="2819901"/>
    <lineage>
        <taxon>Eukaryota</taxon>
        <taxon>Fungi</taxon>
        <taxon>Dikarya</taxon>
        <taxon>Ascomycota</taxon>
        <taxon>Pezizomycotina</taxon>
        <taxon>Eurotiomycetes</taxon>
        <taxon>Eurotiomycetidae</taxon>
        <taxon>Eurotiales</taxon>
        <taxon>Aspergillaceae</taxon>
        <taxon>Penicillium</taxon>
    </lineage>
</organism>
<accession>A0A9W9WTK6</accession>
<gene>
    <name evidence="2" type="ORF">N7539_008362</name>
</gene>
<evidence type="ECO:0000313" key="2">
    <source>
        <dbReference type="EMBL" id="KAJ5475296.1"/>
    </source>
</evidence>
<comment type="caution">
    <text evidence="2">The sequence shown here is derived from an EMBL/GenBank/DDBJ whole genome shotgun (WGS) entry which is preliminary data.</text>
</comment>
<reference evidence="2" key="2">
    <citation type="journal article" date="2023" name="IMA Fungus">
        <title>Comparative genomic study of the Penicillium genus elucidates a diverse pangenome and 15 lateral gene transfer events.</title>
        <authorList>
            <person name="Petersen C."/>
            <person name="Sorensen T."/>
            <person name="Nielsen M.R."/>
            <person name="Sondergaard T.E."/>
            <person name="Sorensen J.L."/>
            <person name="Fitzpatrick D.A."/>
            <person name="Frisvad J.C."/>
            <person name="Nielsen K.L."/>
        </authorList>
    </citation>
    <scope>NUCLEOTIDE SEQUENCE</scope>
    <source>
        <strain evidence="2">IBT 30728</strain>
    </source>
</reference>
<feature type="compositionally biased region" description="Basic and acidic residues" evidence="1">
    <location>
        <begin position="26"/>
        <end position="37"/>
    </location>
</feature>
<feature type="region of interest" description="Disordered" evidence="1">
    <location>
        <begin position="1"/>
        <end position="38"/>
    </location>
</feature>